<dbReference type="InterPro" id="IPR050767">
    <property type="entry name" value="Sel1_AlgK"/>
</dbReference>
<dbReference type="EMBL" id="SOQX01000005">
    <property type="protein sequence ID" value="TDY00481.1"/>
    <property type="molecule type" value="Genomic_DNA"/>
</dbReference>
<sequence>MRRSLIRQLLSLSLLGFSLITPQPALANSSDWLQVERFKEVLEEAEKGKLQAMYEVGLKYQRGRGTERNIPKAAEWYGKAAEANHALSMARLGILYVEGNGVERNLNKAIELLSKAADQDIASARYQLANMHELGTGFDKDLEQAIRLYRQAANGGYYPAQDKVEELSALLKQKKRRNAAVSTPQPQPQPQSQPETTVAILKGNWQRSGRYAAYLPSNISRCREQDDIIKCISTPQERSTGAQIITYNTEATLSNFNEKQFHISYVNNVLEVEQQENTRIDVYGEGEARTPTNSGIQPGQKSSPHQLECTLESRDTVSCVKDQYRQVSFTSQ</sequence>
<evidence type="ECO:0000313" key="3">
    <source>
        <dbReference type="EMBL" id="TDY00481.1"/>
    </source>
</evidence>
<evidence type="ECO:0000256" key="1">
    <source>
        <dbReference type="SAM" id="MobiDB-lite"/>
    </source>
</evidence>
<dbReference type="SUPFAM" id="SSF81901">
    <property type="entry name" value="HCP-like"/>
    <property type="match status" value="1"/>
</dbReference>
<evidence type="ECO:0000313" key="4">
    <source>
        <dbReference type="Proteomes" id="UP000294914"/>
    </source>
</evidence>
<feature type="region of interest" description="Disordered" evidence="1">
    <location>
        <begin position="286"/>
        <end position="308"/>
    </location>
</feature>
<feature type="signal peptide" evidence="2">
    <location>
        <begin position="1"/>
        <end position="27"/>
    </location>
</feature>
<feature type="compositionally biased region" description="Polar residues" evidence="1">
    <location>
        <begin position="290"/>
        <end position="305"/>
    </location>
</feature>
<name>A0A4R8IIK3_9GAMM</name>
<keyword evidence="4" id="KW-1185">Reference proteome</keyword>
<dbReference type="Gene3D" id="1.25.40.10">
    <property type="entry name" value="Tetratricopeptide repeat domain"/>
    <property type="match status" value="1"/>
</dbReference>
<feature type="chain" id="PRO_5020286796" evidence="2">
    <location>
        <begin position="28"/>
        <end position="332"/>
    </location>
</feature>
<evidence type="ECO:0000256" key="2">
    <source>
        <dbReference type="SAM" id="SignalP"/>
    </source>
</evidence>
<keyword evidence="2" id="KW-0732">Signal</keyword>
<gene>
    <name evidence="3" type="ORF">EDC23_1982</name>
</gene>
<protein>
    <submittedName>
        <fullName evidence="3">Sel1 repeat-containing protein</fullName>
    </submittedName>
</protein>
<dbReference type="PANTHER" id="PTHR11102:SF160">
    <property type="entry name" value="ERAD-ASSOCIATED E3 UBIQUITIN-PROTEIN LIGASE COMPONENT HRD3"/>
    <property type="match status" value="1"/>
</dbReference>
<dbReference type="PANTHER" id="PTHR11102">
    <property type="entry name" value="SEL-1-LIKE PROTEIN"/>
    <property type="match status" value="1"/>
</dbReference>
<dbReference type="RefSeq" id="WP_134084026.1">
    <property type="nucleotide sequence ID" value="NZ_SOQX01000005.1"/>
</dbReference>
<dbReference type="InterPro" id="IPR011990">
    <property type="entry name" value="TPR-like_helical_dom_sf"/>
</dbReference>
<dbReference type="SMART" id="SM00671">
    <property type="entry name" value="SEL1"/>
    <property type="match status" value="3"/>
</dbReference>
<feature type="region of interest" description="Disordered" evidence="1">
    <location>
        <begin position="175"/>
        <end position="195"/>
    </location>
</feature>
<organism evidence="3 4">
    <name type="scientific">Thiohalophilus thiocyanatoxydans</name>
    <dbReference type="NCBI Taxonomy" id="381308"/>
    <lineage>
        <taxon>Bacteria</taxon>
        <taxon>Pseudomonadati</taxon>
        <taxon>Pseudomonadota</taxon>
        <taxon>Gammaproteobacteria</taxon>
        <taxon>Thiohalomonadales</taxon>
        <taxon>Thiohalophilaceae</taxon>
        <taxon>Thiohalophilus</taxon>
    </lineage>
</organism>
<dbReference type="InterPro" id="IPR006597">
    <property type="entry name" value="Sel1-like"/>
</dbReference>
<accession>A0A4R8IIK3</accession>
<proteinExistence type="predicted"/>
<dbReference type="OrthoDB" id="6114904at2"/>
<reference evidence="3 4" key="1">
    <citation type="submission" date="2019-03" db="EMBL/GenBank/DDBJ databases">
        <title>Genomic Encyclopedia of Type Strains, Phase IV (KMG-IV): sequencing the most valuable type-strain genomes for metagenomic binning, comparative biology and taxonomic classification.</title>
        <authorList>
            <person name="Goeker M."/>
        </authorList>
    </citation>
    <scope>NUCLEOTIDE SEQUENCE [LARGE SCALE GENOMIC DNA]</scope>
    <source>
        <strain evidence="3 4">DSM 16326</strain>
    </source>
</reference>
<dbReference type="AlphaFoldDB" id="A0A4R8IIK3"/>
<comment type="caution">
    <text evidence="3">The sequence shown here is derived from an EMBL/GenBank/DDBJ whole genome shotgun (WGS) entry which is preliminary data.</text>
</comment>
<dbReference type="Pfam" id="PF08238">
    <property type="entry name" value="Sel1"/>
    <property type="match status" value="3"/>
</dbReference>
<dbReference type="Proteomes" id="UP000294914">
    <property type="component" value="Unassembled WGS sequence"/>
</dbReference>